<organism evidence="3 4">
    <name type="scientific">Cinchona calisaya</name>
    <dbReference type="NCBI Taxonomy" id="153742"/>
    <lineage>
        <taxon>Eukaryota</taxon>
        <taxon>Viridiplantae</taxon>
        <taxon>Streptophyta</taxon>
        <taxon>Embryophyta</taxon>
        <taxon>Tracheophyta</taxon>
        <taxon>Spermatophyta</taxon>
        <taxon>Magnoliopsida</taxon>
        <taxon>eudicotyledons</taxon>
        <taxon>Gunneridae</taxon>
        <taxon>Pentapetalae</taxon>
        <taxon>asterids</taxon>
        <taxon>lamiids</taxon>
        <taxon>Gentianales</taxon>
        <taxon>Rubiaceae</taxon>
        <taxon>Cinchonoideae</taxon>
        <taxon>Cinchoneae</taxon>
        <taxon>Cinchona</taxon>
    </lineage>
</organism>
<accession>A0ABD3AWA3</accession>
<protein>
    <recommendedName>
        <fullName evidence="2">F-box/LRR-repeat protein 15-like leucin rich repeat domain-containing protein</fullName>
    </recommendedName>
</protein>
<evidence type="ECO:0000256" key="1">
    <source>
        <dbReference type="SAM" id="MobiDB-lite"/>
    </source>
</evidence>
<dbReference type="InterPro" id="IPR057207">
    <property type="entry name" value="FBXL15_LRR"/>
</dbReference>
<feature type="region of interest" description="Disordered" evidence="1">
    <location>
        <begin position="329"/>
        <end position="358"/>
    </location>
</feature>
<feature type="compositionally biased region" description="Low complexity" evidence="1">
    <location>
        <begin position="347"/>
        <end position="357"/>
    </location>
</feature>
<dbReference type="InterPro" id="IPR001611">
    <property type="entry name" value="Leu-rich_rpt"/>
</dbReference>
<reference evidence="3 4" key="1">
    <citation type="submission" date="2024-11" db="EMBL/GenBank/DDBJ databases">
        <title>A near-complete genome assembly of Cinchona calisaya.</title>
        <authorList>
            <person name="Lian D.C."/>
            <person name="Zhao X.W."/>
            <person name="Wei L."/>
        </authorList>
    </citation>
    <scope>NUCLEOTIDE SEQUENCE [LARGE SCALE GENOMIC DNA]</scope>
    <source>
        <tissue evidence="3">Nenye</tissue>
    </source>
</reference>
<comment type="caution">
    <text evidence="3">The sequence shown here is derived from an EMBL/GenBank/DDBJ whole genome shotgun (WGS) entry which is preliminary data.</text>
</comment>
<feature type="compositionally biased region" description="Basic and acidic residues" evidence="1">
    <location>
        <begin position="329"/>
        <end position="342"/>
    </location>
</feature>
<feature type="region of interest" description="Disordered" evidence="1">
    <location>
        <begin position="53"/>
        <end position="72"/>
    </location>
</feature>
<evidence type="ECO:0000313" key="4">
    <source>
        <dbReference type="Proteomes" id="UP001630127"/>
    </source>
</evidence>
<feature type="compositionally biased region" description="Basic and acidic residues" evidence="1">
    <location>
        <begin position="252"/>
        <end position="268"/>
    </location>
</feature>
<keyword evidence="4" id="KW-1185">Reference proteome</keyword>
<dbReference type="SMART" id="SM00367">
    <property type="entry name" value="LRR_CC"/>
    <property type="match status" value="6"/>
</dbReference>
<sequence length="880" mass="95999">MTVLRSREIVPRMISEKTPAKTLDIGVFEPETPVKTLEGSNHQLTTSPLSLSAKARSQDAKEGLRFGSGSLRRRSPRLASKLELNEGLEAFKSLSHKCKGFDTGNEGNLYNGVNLGTTVSEAKSDAGTRLGEGLVEATLMELNESGLLADSGSFGRCNDGDESVKKGPRKRKSGTGLELVGQDQNEKKVLNLRSGRKVVKRGGKGRTGDSFEAIESDVADELCSGNDTGCMSNGFGGNGDFGAKGEGAENGCRNKEKKSISEDRGKGKVRENASFTSGVALLKLKLEDKEAGGNMTGTDMQVQTRSLRRKEKGEEKLVENGLSSKSLDSIECKSETKMEKQNEAVASSSSLAEDTSSQNAEQINMTMNAERRVHRERFRDIARRNASRFAHFSSQEGEENNAADVTAREIPSSENTEIEDWPGPFSTAMKIIKDRQMNASMQQLNSSLGKRAVATVKWTPKKDRQHNLQKQLVPSLQDLCLTILVKNADAITSLDGIPDVLRHRLSQLLCDSRRMSSQFFGLLVHGSPTEVHLRDCSWLSEEIFMRTFEGCDISNLTVLQLDQCGRCLADYVLLGTLARAPKCLPALTTLSFRAAYQLSDVGLNALVSSAPSLRSINLSQCSLLTSDGICYLAASLGSVLRELYLDDCQGMDAMLILLALLNFEHLEVLSLAGIETVSDDFVSEFVRKRGQTLKELVLADCMKLTDSSVRVIAEYCSELCAIDLSNLCKLTDSAIGYLANGCRTIRALKLCRNAFSDEAVAAYVETCGDTLSELSLSNIQQVAENTAISLARLSRNLLYLDLSWCRNLTNEALGLIADGCLSLKVLKVFGCTQITDIFLLGHSNPEVQIVGLNMKPLLKHLKEPDLLQGPLRYSSVPSTY</sequence>
<evidence type="ECO:0000259" key="2">
    <source>
        <dbReference type="Pfam" id="PF25372"/>
    </source>
</evidence>
<gene>
    <name evidence="3" type="ORF">ACH5RR_003986</name>
</gene>
<dbReference type="Proteomes" id="UP001630127">
    <property type="component" value="Unassembled WGS sequence"/>
</dbReference>
<dbReference type="EMBL" id="JBJUIK010000002">
    <property type="protein sequence ID" value="KAL3535525.1"/>
    <property type="molecule type" value="Genomic_DNA"/>
</dbReference>
<feature type="region of interest" description="Disordered" evidence="1">
    <location>
        <begin position="249"/>
        <end position="268"/>
    </location>
</feature>
<feature type="domain" description="F-box/LRR-repeat protein 15-like leucin rich repeat" evidence="2">
    <location>
        <begin position="590"/>
        <end position="756"/>
    </location>
</feature>
<dbReference type="Gene3D" id="3.80.10.10">
    <property type="entry name" value="Ribonuclease Inhibitor"/>
    <property type="match status" value="2"/>
</dbReference>
<dbReference type="InterPro" id="IPR032675">
    <property type="entry name" value="LRR_dom_sf"/>
</dbReference>
<dbReference type="AlphaFoldDB" id="A0ABD3AWA3"/>
<dbReference type="Pfam" id="PF13516">
    <property type="entry name" value="LRR_6"/>
    <property type="match status" value="1"/>
</dbReference>
<dbReference type="PANTHER" id="PTHR13318">
    <property type="entry name" value="PARTNER OF PAIRED, ISOFORM B-RELATED"/>
    <property type="match status" value="1"/>
</dbReference>
<proteinExistence type="predicted"/>
<dbReference type="SUPFAM" id="SSF52047">
    <property type="entry name" value="RNI-like"/>
    <property type="match status" value="1"/>
</dbReference>
<evidence type="ECO:0000313" key="3">
    <source>
        <dbReference type="EMBL" id="KAL3535525.1"/>
    </source>
</evidence>
<dbReference type="InterPro" id="IPR006553">
    <property type="entry name" value="Leu-rich_rpt_Cys-con_subtyp"/>
</dbReference>
<dbReference type="Pfam" id="PF25372">
    <property type="entry name" value="DUF7885"/>
    <property type="match status" value="1"/>
</dbReference>
<dbReference type="PANTHER" id="PTHR13318:SF101">
    <property type="entry name" value="F-BOX_LRR PROTEIN"/>
    <property type="match status" value="1"/>
</dbReference>
<name>A0ABD3AWA3_9GENT</name>